<reference evidence="2 3" key="1">
    <citation type="journal article" date="2009" name="PLoS ONE">
        <title>Complete genome sequence of the aerobic CO-oxidizing thermophile Thermomicrobium roseum.</title>
        <authorList>
            <person name="Wu D."/>
            <person name="Raymond J."/>
            <person name="Wu M."/>
            <person name="Chatterji S."/>
            <person name="Ren Q."/>
            <person name="Graham J.E."/>
            <person name="Bryant D.A."/>
            <person name="Robb F."/>
            <person name="Colman A."/>
            <person name="Tallon L.J."/>
            <person name="Badger J.H."/>
            <person name="Madupu R."/>
            <person name="Ward N.L."/>
            <person name="Eisen J.A."/>
        </authorList>
    </citation>
    <scope>NUCLEOTIDE SEQUENCE [LARGE SCALE GENOMIC DNA]</scope>
    <source>
        <strain evidence="3">ATCC 27502 / DSM 5159 / P-2</strain>
        <plasmid evidence="2">unnamed</plasmid>
    </source>
</reference>
<dbReference type="AlphaFoldDB" id="B9L4G6"/>
<geneLocation type="plasmid" evidence="3">
    <name>Tros</name>
</geneLocation>
<proteinExistence type="predicted"/>
<dbReference type="Proteomes" id="UP000000447">
    <property type="component" value="Plasmid unnamed"/>
</dbReference>
<feature type="transmembrane region" description="Helical" evidence="1">
    <location>
        <begin position="24"/>
        <end position="44"/>
    </location>
</feature>
<gene>
    <name evidence="2" type="ordered locus">trd_A0680</name>
</gene>
<keyword evidence="3" id="KW-1185">Reference proteome</keyword>
<keyword evidence="1" id="KW-1133">Transmembrane helix</keyword>
<keyword evidence="1" id="KW-0812">Transmembrane</keyword>
<name>B9L4G6_THERP</name>
<dbReference type="HOGENOM" id="CLU_1703411_0_0_0"/>
<evidence type="ECO:0000313" key="3">
    <source>
        <dbReference type="Proteomes" id="UP000000447"/>
    </source>
</evidence>
<feature type="transmembrane region" description="Helical" evidence="1">
    <location>
        <begin position="114"/>
        <end position="137"/>
    </location>
</feature>
<dbReference type="EMBL" id="CP001276">
    <property type="protein sequence ID" value="ACM07058.1"/>
    <property type="molecule type" value="Genomic_DNA"/>
</dbReference>
<evidence type="ECO:0000313" key="2">
    <source>
        <dbReference type="EMBL" id="ACM07058.1"/>
    </source>
</evidence>
<sequence>MGLGWLVARDLVRRVRGGDTELRIIAAWFLALGVPPFLAGLALWRGWKAPAAWVVLGCLALIAFWIQQLSWFSVALVSALRTGTWSGVLDTLFAWHWLEGTVALPRRWSDLGSWLLWFTWGLWSQLVVTLVAFVQALRTGPAGRAARRRATAAA</sequence>
<dbReference type="KEGG" id="tro:trd_A0680"/>
<evidence type="ECO:0000256" key="1">
    <source>
        <dbReference type="SAM" id="Phobius"/>
    </source>
</evidence>
<keyword evidence="2" id="KW-0614">Plasmid</keyword>
<feature type="transmembrane region" description="Helical" evidence="1">
    <location>
        <begin position="51"/>
        <end position="72"/>
    </location>
</feature>
<keyword evidence="1" id="KW-0472">Membrane</keyword>
<protein>
    <submittedName>
        <fullName evidence="2">Binding-protein-dependent transport systems inner membrane component</fullName>
    </submittedName>
</protein>
<accession>B9L4G6</accession>
<organism evidence="2 3">
    <name type="scientific">Thermomicrobium roseum (strain ATCC 27502 / DSM 5159 / P-2)</name>
    <dbReference type="NCBI Taxonomy" id="309801"/>
    <lineage>
        <taxon>Bacteria</taxon>
        <taxon>Pseudomonadati</taxon>
        <taxon>Thermomicrobiota</taxon>
        <taxon>Thermomicrobia</taxon>
        <taxon>Thermomicrobiales</taxon>
        <taxon>Thermomicrobiaceae</taxon>
        <taxon>Thermomicrobium</taxon>
    </lineage>
</organism>